<protein>
    <submittedName>
        <fullName evidence="2">Uncharacterized protein</fullName>
    </submittedName>
</protein>
<evidence type="ECO:0000313" key="3">
    <source>
        <dbReference type="Proteomes" id="UP000437068"/>
    </source>
</evidence>
<accession>A0A6A4CZH3</accession>
<comment type="caution">
    <text evidence="2">The sequence shown here is derived from an EMBL/GenBank/DDBJ whole genome shotgun (WGS) entry which is preliminary data.</text>
</comment>
<evidence type="ECO:0000256" key="1">
    <source>
        <dbReference type="SAM" id="MobiDB-lite"/>
    </source>
</evidence>
<feature type="region of interest" description="Disordered" evidence="1">
    <location>
        <begin position="553"/>
        <end position="583"/>
    </location>
</feature>
<dbReference type="EMBL" id="QXGE01001030">
    <property type="protein sequence ID" value="KAE9298990.1"/>
    <property type="molecule type" value="Genomic_DNA"/>
</dbReference>
<dbReference type="SUPFAM" id="SSF48371">
    <property type="entry name" value="ARM repeat"/>
    <property type="match status" value="1"/>
</dbReference>
<dbReference type="Proteomes" id="UP000437068">
    <property type="component" value="Unassembled WGS sequence"/>
</dbReference>
<dbReference type="InterPro" id="IPR016024">
    <property type="entry name" value="ARM-type_fold"/>
</dbReference>
<dbReference type="AlphaFoldDB" id="A0A6A4CZH3"/>
<evidence type="ECO:0000313" key="2">
    <source>
        <dbReference type="EMBL" id="KAE9298990.1"/>
    </source>
</evidence>
<gene>
    <name evidence="2" type="ORF">PF001_g15661</name>
</gene>
<organism evidence="2 3">
    <name type="scientific">Phytophthora fragariae</name>
    <dbReference type="NCBI Taxonomy" id="53985"/>
    <lineage>
        <taxon>Eukaryota</taxon>
        <taxon>Sar</taxon>
        <taxon>Stramenopiles</taxon>
        <taxon>Oomycota</taxon>
        <taxon>Peronosporomycetes</taxon>
        <taxon>Peronosporales</taxon>
        <taxon>Peronosporaceae</taxon>
        <taxon>Phytophthora</taxon>
    </lineage>
</organism>
<reference evidence="2 3" key="1">
    <citation type="submission" date="2018-08" db="EMBL/GenBank/DDBJ databases">
        <title>Genomic investigation of the strawberry pathogen Phytophthora fragariae indicates pathogenicity is determined by transcriptional variation in three key races.</title>
        <authorList>
            <person name="Adams T.M."/>
            <person name="Armitage A.D."/>
            <person name="Sobczyk M.K."/>
            <person name="Bates H.J."/>
            <person name="Dunwell J.M."/>
            <person name="Nellist C.F."/>
            <person name="Harrison R.J."/>
        </authorList>
    </citation>
    <scope>NUCLEOTIDE SEQUENCE [LARGE SCALE GENOMIC DNA]</scope>
    <source>
        <strain evidence="2 3">A4</strain>
    </source>
</reference>
<sequence length="821" mass="89712">MSSAEETSWDDVFDHSDQWSDHDLNSPMWWSQRSDFSSICTDDLSDMDTLSQLSLNGRCRSPLSLGIGLAAGDALRLKTRCYDAVFLSELNLTASDSTLVKEVYALIEKNKKPSRSSTRRMLVLLIAALCRCHPVQTAKILPRILSYTCLRLRDGHAKTTDACVILVSALALYAVPCPVVSLPGGQPGTSPRKHRGDSSTKVFEAIAAVFAREANAVGEAATRCLCGLLHPVDFDGVSVPGPSTILAHATRIHPFFKNLLWIADTVGKMDGSTMFATFSPLFLVLQSTCQLARDAHEKASFAQLGDYFAPYIASIYEAIEDAFQCGPRDDWMLRKRGMELLTMLLDIFALQDSSWCATVGVAKEYFQSQLERVRALVLAGRHDSVSLVREASIPAAMAFEHLEKLCPQAPSAGRPNTGARYDFVSPNHSFSGKRWANPTASNARDIHNSAVDDSRDELLPGLVADESAPSFGEYGAGDEALPSHETAADADDLVPVPTTTAHANIAHSFSANIPTRDTTAALGTALVSLSLSQECIQDDESFIDQLMDHAAPEDGDEAEHLSPEDDKNQNREQSAKVQREGSNLRRVALLAATSAAAQDNTPTRPLTSAAGAMQAVATLKQFAAKQRAQTRSRRTQHQDVPHISLPKRRTPQTISPSVADDEPQTIHNRTKIAADSMDNDDCNLELTRAEAALEAAQCGEYELAFRLCIVEDDLELLRRTMVTVETPCMATLSNVARNALCTAFLSLLDGDVHDNVEDSSDIWLALQWLQHWVADVRRDRRQFDQLDARVAQALLEKLREMATVASKSALAAAHVLFLLGE</sequence>
<proteinExistence type="predicted"/>
<name>A0A6A4CZH3_9STRA</name>